<dbReference type="EMBL" id="WELI01000003">
    <property type="protein sequence ID" value="KAB7730937.1"/>
    <property type="molecule type" value="Genomic_DNA"/>
</dbReference>
<reference evidence="2 3" key="1">
    <citation type="submission" date="2019-10" db="EMBL/GenBank/DDBJ databases">
        <title>Rudanella paleaurantiibacter sp. nov., isolated from sludge.</title>
        <authorList>
            <person name="Xu S.Q."/>
        </authorList>
    </citation>
    <scope>NUCLEOTIDE SEQUENCE [LARGE SCALE GENOMIC DNA]</scope>
    <source>
        <strain evidence="2 3">HX-22-17</strain>
    </source>
</reference>
<evidence type="ECO:0000313" key="3">
    <source>
        <dbReference type="Proteomes" id="UP000488299"/>
    </source>
</evidence>
<evidence type="ECO:0008006" key="4">
    <source>
        <dbReference type="Google" id="ProtNLM"/>
    </source>
</evidence>
<organism evidence="2 3">
    <name type="scientific">Rudanella paleaurantiibacter</name>
    <dbReference type="NCBI Taxonomy" id="2614655"/>
    <lineage>
        <taxon>Bacteria</taxon>
        <taxon>Pseudomonadati</taxon>
        <taxon>Bacteroidota</taxon>
        <taxon>Cytophagia</taxon>
        <taxon>Cytophagales</taxon>
        <taxon>Cytophagaceae</taxon>
        <taxon>Rudanella</taxon>
    </lineage>
</organism>
<gene>
    <name evidence="2" type="ORF">F5984_08880</name>
</gene>
<feature type="chain" id="PRO_5029443747" description="Redoxin domain-containing protein" evidence="1">
    <location>
        <begin position="26"/>
        <end position="247"/>
    </location>
</feature>
<dbReference type="InterPro" id="IPR036249">
    <property type="entry name" value="Thioredoxin-like_sf"/>
</dbReference>
<proteinExistence type="predicted"/>
<comment type="caution">
    <text evidence="2">The sequence shown here is derived from an EMBL/GenBank/DDBJ whole genome shotgun (WGS) entry which is preliminary data.</text>
</comment>
<keyword evidence="3" id="KW-1185">Reference proteome</keyword>
<keyword evidence="1" id="KW-0732">Signal</keyword>
<evidence type="ECO:0000256" key="1">
    <source>
        <dbReference type="SAM" id="SignalP"/>
    </source>
</evidence>
<dbReference type="RefSeq" id="WP_152123927.1">
    <property type="nucleotide sequence ID" value="NZ_WELI01000003.1"/>
</dbReference>
<dbReference type="Gene3D" id="3.40.30.10">
    <property type="entry name" value="Glutaredoxin"/>
    <property type="match status" value="1"/>
</dbReference>
<sequence>MNTSFFRIFTGAFLIWFLSQGTLQAQQPGEPFTFSTRRILDESTQIIDQETGKRVTVRDAMRLIDTVPRSHHLEPVFDEYAQVSSYKLRPLTVEEKQTGAVNSRDLSKRPKVGDVMPLFVMKDVNGNVYRSTALRGQVVVLAFLLELKKPFWNANGAKALDDLISPSRATVNPIVLGVVGTSRTAINEILKTETLPFIPIPDAVGFHQKFSIMGFPSYIVIDRAGKVAAVIEPGEGEQLKEILLKIN</sequence>
<dbReference type="Proteomes" id="UP000488299">
    <property type="component" value="Unassembled WGS sequence"/>
</dbReference>
<name>A0A7J5TZU6_9BACT</name>
<dbReference type="AlphaFoldDB" id="A0A7J5TZU6"/>
<dbReference type="SUPFAM" id="SSF52833">
    <property type="entry name" value="Thioredoxin-like"/>
    <property type="match status" value="1"/>
</dbReference>
<protein>
    <recommendedName>
        <fullName evidence="4">Redoxin domain-containing protein</fullName>
    </recommendedName>
</protein>
<evidence type="ECO:0000313" key="2">
    <source>
        <dbReference type="EMBL" id="KAB7730937.1"/>
    </source>
</evidence>
<accession>A0A7J5TZU6</accession>
<feature type="signal peptide" evidence="1">
    <location>
        <begin position="1"/>
        <end position="25"/>
    </location>
</feature>